<name>A0ACB9D934_9ASTR</name>
<evidence type="ECO:0000313" key="1">
    <source>
        <dbReference type="EMBL" id="KAI3743119.1"/>
    </source>
</evidence>
<dbReference type="EMBL" id="CM042037">
    <property type="protein sequence ID" value="KAI3743119.1"/>
    <property type="molecule type" value="Genomic_DNA"/>
</dbReference>
<reference evidence="1 2" key="2">
    <citation type="journal article" date="2022" name="Mol. Ecol. Resour.">
        <title>The genomes of chicory, endive, great burdock and yacon provide insights into Asteraceae paleo-polyploidization history and plant inulin production.</title>
        <authorList>
            <person name="Fan W."/>
            <person name="Wang S."/>
            <person name="Wang H."/>
            <person name="Wang A."/>
            <person name="Jiang F."/>
            <person name="Liu H."/>
            <person name="Zhao H."/>
            <person name="Xu D."/>
            <person name="Zhang Y."/>
        </authorList>
    </citation>
    <scope>NUCLEOTIDE SEQUENCE [LARGE SCALE GENOMIC DNA]</scope>
    <source>
        <strain evidence="2">cv. Yunnan</strain>
        <tissue evidence="1">Leaves</tissue>
    </source>
</reference>
<keyword evidence="2" id="KW-1185">Reference proteome</keyword>
<protein>
    <submittedName>
        <fullName evidence="1">Uncharacterized protein</fullName>
    </submittedName>
</protein>
<evidence type="ECO:0000313" key="2">
    <source>
        <dbReference type="Proteomes" id="UP001056120"/>
    </source>
</evidence>
<comment type="caution">
    <text evidence="1">The sequence shown here is derived from an EMBL/GenBank/DDBJ whole genome shotgun (WGS) entry which is preliminary data.</text>
</comment>
<organism evidence="1 2">
    <name type="scientific">Smallanthus sonchifolius</name>
    <dbReference type="NCBI Taxonomy" id="185202"/>
    <lineage>
        <taxon>Eukaryota</taxon>
        <taxon>Viridiplantae</taxon>
        <taxon>Streptophyta</taxon>
        <taxon>Embryophyta</taxon>
        <taxon>Tracheophyta</taxon>
        <taxon>Spermatophyta</taxon>
        <taxon>Magnoliopsida</taxon>
        <taxon>eudicotyledons</taxon>
        <taxon>Gunneridae</taxon>
        <taxon>Pentapetalae</taxon>
        <taxon>asterids</taxon>
        <taxon>campanulids</taxon>
        <taxon>Asterales</taxon>
        <taxon>Asteraceae</taxon>
        <taxon>Asteroideae</taxon>
        <taxon>Heliantheae alliance</taxon>
        <taxon>Millerieae</taxon>
        <taxon>Smallanthus</taxon>
    </lineage>
</organism>
<proteinExistence type="predicted"/>
<sequence>MDDGRCGPDPIEDDFFSDDDEAEVEESSDDTVGDDPGNYSQPDLIEYNCDNLELFNFPGDEPDSSNARDTLRLLFENNLMQDIENEDECCEEGLTGLCEKEDESEDQPGDPLDELEEEQVPSWESEFGDELGACRLLVKKVSNYLAI</sequence>
<gene>
    <name evidence="1" type="ORF">L1987_60822</name>
</gene>
<dbReference type="Proteomes" id="UP001056120">
    <property type="component" value="Linkage Group LG20"/>
</dbReference>
<accession>A0ACB9D934</accession>
<reference evidence="2" key="1">
    <citation type="journal article" date="2022" name="Mol. Ecol. Resour.">
        <title>The genomes of chicory, endive, great burdock and yacon provide insights into Asteraceae palaeo-polyploidization history and plant inulin production.</title>
        <authorList>
            <person name="Fan W."/>
            <person name="Wang S."/>
            <person name="Wang H."/>
            <person name="Wang A."/>
            <person name="Jiang F."/>
            <person name="Liu H."/>
            <person name="Zhao H."/>
            <person name="Xu D."/>
            <person name="Zhang Y."/>
        </authorList>
    </citation>
    <scope>NUCLEOTIDE SEQUENCE [LARGE SCALE GENOMIC DNA]</scope>
    <source>
        <strain evidence="2">cv. Yunnan</strain>
    </source>
</reference>